<evidence type="ECO:0000313" key="3">
    <source>
        <dbReference type="Proteomes" id="UP000034235"/>
    </source>
</evidence>
<accession>A0A0G0JSE8</accession>
<dbReference type="SUPFAM" id="SSF89447">
    <property type="entry name" value="AbrB/MazE/MraZ-like"/>
    <property type="match status" value="1"/>
</dbReference>
<dbReference type="NCBIfam" id="TIGR01439">
    <property type="entry name" value="lp_hng_hel_AbrB"/>
    <property type="match status" value="1"/>
</dbReference>
<reference evidence="2 3" key="1">
    <citation type="journal article" date="2015" name="Nature">
        <title>rRNA introns, odd ribosomes, and small enigmatic genomes across a large radiation of phyla.</title>
        <authorList>
            <person name="Brown C.T."/>
            <person name="Hug L.A."/>
            <person name="Thomas B.C."/>
            <person name="Sharon I."/>
            <person name="Castelle C.J."/>
            <person name="Singh A."/>
            <person name="Wilkins M.J."/>
            <person name="Williams K.H."/>
            <person name="Banfield J.F."/>
        </authorList>
    </citation>
    <scope>NUCLEOTIDE SEQUENCE [LARGE SCALE GENOMIC DNA]</scope>
</reference>
<dbReference type="Pfam" id="PF04014">
    <property type="entry name" value="MazE_antitoxin"/>
    <property type="match status" value="1"/>
</dbReference>
<gene>
    <name evidence="2" type="ORF">US86_C0007G0095</name>
</gene>
<sequence>MEQVTVGPKYQIIIPKKIRNKLPGLKPGDKVTVKQIDQKTVSIKVEETNWIERTGGMLAKELKGIDTTKYLDNLRDEWEHKNS</sequence>
<feature type="domain" description="SpoVT-AbrB" evidence="1">
    <location>
        <begin position="4"/>
        <end position="51"/>
    </location>
</feature>
<dbReference type="PATRIC" id="fig|1618422.5.peg.1003"/>
<proteinExistence type="predicted"/>
<dbReference type="InterPro" id="IPR037914">
    <property type="entry name" value="SpoVT-AbrB_sf"/>
</dbReference>
<dbReference type="SMART" id="SM00966">
    <property type="entry name" value="SpoVT_AbrB"/>
    <property type="match status" value="1"/>
</dbReference>
<comment type="caution">
    <text evidence="2">The sequence shown here is derived from an EMBL/GenBank/DDBJ whole genome shotgun (WGS) entry which is preliminary data.</text>
</comment>
<dbReference type="Gene3D" id="2.10.260.10">
    <property type="match status" value="1"/>
</dbReference>
<protein>
    <recommendedName>
        <fullName evidence="1">SpoVT-AbrB domain-containing protein</fullName>
    </recommendedName>
</protein>
<dbReference type="InterPro" id="IPR007159">
    <property type="entry name" value="SpoVT-AbrB_dom"/>
</dbReference>
<dbReference type="AlphaFoldDB" id="A0A0G0JSE8"/>
<dbReference type="GO" id="GO:0003677">
    <property type="term" value="F:DNA binding"/>
    <property type="evidence" value="ECO:0007669"/>
    <property type="project" value="InterPro"/>
</dbReference>
<organism evidence="2 3">
    <name type="scientific">Candidatus Daviesbacteria bacterium GW2011_GWA2_38_24</name>
    <dbReference type="NCBI Taxonomy" id="1618422"/>
    <lineage>
        <taxon>Bacteria</taxon>
        <taxon>Candidatus Daviesiibacteriota</taxon>
    </lineage>
</organism>
<evidence type="ECO:0000259" key="1">
    <source>
        <dbReference type="SMART" id="SM00966"/>
    </source>
</evidence>
<dbReference type="EMBL" id="LBUP01000007">
    <property type="protein sequence ID" value="KKQ66050.1"/>
    <property type="molecule type" value="Genomic_DNA"/>
</dbReference>
<dbReference type="Proteomes" id="UP000034235">
    <property type="component" value="Unassembled WGS sequence"/>
</dbReference>
<evidence type="ECO:0000313" key="2">
    <source>
        <dbReference type="EMBL" id="KKQ66050.1"/>
    </source>
</evidence>
<name>A0A0G0JSE8_9BACT</name>